<organism evidence="10 11">
    <name type="scientific">Fulvimarina uroteuthidis</name>
    <dbReference type="NCBI Taxonomy" id="3098149"/>
    <lineage>
        <taxon>Bacteria</taxon>
        <taxon>Pseudomonadati</taxon>
        <taxon>Pseudomonadota</taxon>
        <taxon>Alphaproteobacteria</taxon>
        <taxon>Hyphomicrobiales</taxon>
        <taxon>Aurantimonadaceae</taxon>
        <taxon>Fulvimarina</taxon>
    </lineage>
</organism>
<dbReference type="Pfam" id="PF00440">
    <property type="entry name" value="TetR_N"/>
    <property type="match status" value="1"/>
</dbReference>
<dbReference type="InterPro" id="IPR023772">
    <property type="entry name" value="DNA-bd_HTH_TetR-type_CS"/>
</dbReference>
<dbReference type="EMBL" id="JAXLPB010000001">
    <property type="protein sequence ID" value="MDY8107705.1"/>
    <property type="molecule type" value="Genomic_DNA"/>
</dbReference>
<comment type="function">
    <text evidence="7">Repressor involved in choline regulation of the bet genes.</text>
</comment>
<proteinExistence type="inferred from homology"/>
<dbReference type="SUPFAM" id="SSF48498">
    <property type="entry name" value="Tetracyclin repressor-like, C-terminal domain"/>
    <property type="match status" value="1"/>
</dbReference>
<keyword evidence="3 7" id="KW-0805">Transcription regulation</keyword>
<dbReference type="Proteomes" id="UP001294412">
    <property type="component" value="Unassembled WGS sequence"/>
</dbReference>
<evidence type="ECO:0000313" key="10">
    <source>
        <dbReference type="EMBL" id="MDY8107705.1"/>
    </source>
</evidence>
<dbReference type="PROSITE" id="PS50977">
    <property type="entry name" value="HTH_TETR_2"/>
    <property type="match status" value="1"/>
</dbReference>
<dbReference type="PRINTS" id="PR00455">
    <property type="entry name" value="HTHTETR"/>
</dbReference>
<dbReference type="HAMAP" id="MF_00768">
    <property type="entry name" value="HTH_type_BetI"/>
    <property type="match status" value="1"/>
</dbReference>
<dbReference type="PANTHER" id="PTHR30055:SF234">
    <property type="entry name" value="HTH-TYPE TRANSCRIPTIONAL REGULATOR BETI"/>
    <property type="match status" value="1"/>
</dbReference>
<evidence type="ECO:0000259" key="9">
    <source>
        <dbReference type="PROSITE" id="PS50977"/>
    </source>
</evidence>
<evidence type="ECO:0000256" key="6">
    <source>
        <dbReference type="ARBA" id="ARBA00024936"/>
    </source>
</evidence>
<protein>
    <recommendedName>
        <fullName evidence="7">HTH-type transcriptional regulator BetI</fullName>
    </recommendedName>
</protein>
<keyword evidence="11" id="KW-1185">Reference proteome</keyword>
<evidence type="ECO:0000313" key="11">
    <source>
        <dbReference type="Proteomes" id="UP001294412"/>
    </source>
</evidence>
<keyword evidence="2 7" id="KW-0678">Repressor</keyword>
<gene>
    <name evidence="7 10" type="primary">betI</name>
    <name evidence="10" type="ORF">U0C82_00900</name>
</gene>
<evidence type="ECO:0000256" key="4">
    <source>
        <dbReference type="ARBA" id="ARBA00023125"/>
    </source>
</evidence>
<comment type="pathway">
    <text evidence="1 7">Amine and polyamine biosynthesis; betaine biosynthesis via choline pathway [regulation].</text>
</comment>
<dbReference type="PROSITE" id="PS01081">
    <property type="entry name" value="HTH_TETR_1"/>
    <property type="match status" value="1"/>
</dbReference>
<feature type="DNA-binding region" description="H-T-H motif" evidence="7 8">
    <location>
        <begin position="31"/>
        <end position="50"/>
    </location>
</feature>
<evidence type="ECO:0000256" key="7">
    <source>
        <dbReference type="HAMAP-Rule" id="MF_00768"/>
    </source>
</evidence>
<dbReference type="RefSeq" id="WP_322184954.1">
    <property type="nucleotide sequence ID" value="NZ_JAXLPB010000001.1"/>
</dbReference>
<dbReference type="InterPro" id="IPR039538">
    <property type="entry name" value="BetI_C"/>
</dbReference>
<dbReference type="PANTHER" id="PTHR30055">
    <property type="entry name" value="HTH-TYPE TRANSCRIPTIONAL REGULATOR RUTR"/>
    <property type="match status" value="1"/>
</dbReference>
<keyword evidence="5 7" id="KW-0804">Transcription</keyword>
<dbReference type="InterPro" id="IPR017757">
    <property type="entry name" value="Tscrpt_rep_BetI"/>
</dbReference>
<dbReference type="Pfam" id="PF13977">
    <property type="entry name" value="TetR_C_6"/>
    <property type="match status" value="1"/>
</dbReference>
<reference evidence="10 11" key="1">
    <citation type="submission" date="2023-12" db="EMBL/GenBank/DDBJ databases">
        <title>Description of Novel Strain Fulvimarina sp. 2208YS6-2-32 isolated from Uroteuthis (Photololigo) edulis.</title>
        <authorList>
            <person name="Park J.-S."/>
        </authorList>
    </citation>
    <scope>NUCLEOTIDE SEQUENCE [LARGE SCALE GENOMIC DNA]</scope>
    <source>
        <strain evidence="10 11">2208YS6-2-32</strain>
    </source>
</reference>
<dbReference type="InterPro" id="IPR036271">
    <property type="entry name" value="Tet_transcr_reg_TetR-rel_C_sf"/>
</dbReference>
<dbReference type="NCBIfam" id="TIGR03384">
    <property type="entry name" value="betaine_BetI"/>
    <property type="match status" value="1"/>
</dbReference>
<keyword evidence="4 7" id="KW-0238">DNA-binding</keyword>
<evidence type="ECO:0000256" key="1">
    <source>
        <dbReference type="ARBA" id="ARBA00004719"/>
    </source>
</evidence>
<dbReference type="InterPro" id="IPR050109">
    <property type="entry name" value="HTH-type_TetR-like_transc_reg"/>
</dbReference>
<dbReference type="Gene3D" id="1.10.357.10">
    <property type="entry name" value="Tetracycline Repressor, domain 2"/>
    <property type="match status" value="1"/>
</dbReference>
<sequence length="196" mass="21347">MPKIGMELVRREALISAAIAEIGAAGSVDVTVSRIARRAGVSSALAHHYFGSKEQIIIAAMRHILDAFGQSVKQRYAEAGTPRARIEAVIASCFEPEQFDKAIVSAWLAFYVEANRSRDAARLLRVYARRLDSNLVHALRSLMPIALARQTSQGLASMIDGLYIRAALQERAPRPKDAAALVVDYLDKALAKGNCT</sequence>
<evidence type="ECO:0000256" key="2">
    <source>
        <dbReference type="ARBA" id="ARBA00022491"/>
    </source>
</evidence>
<comment type="function">
    <text evidence="6">Repressor involved in the biosynthesis of the osmoprotectant glycine betaine. It represses transcription of the choline transporter BetT and the genes of BetAB involved in the synthesis of glycine betaine.</text>
</comment>
<dbReference type="NCBIfam" id="NF001978">
    <property type="entry name" value="PRK00767.1"/>
    <property type="match status" value="1"/>
</dbReference>
<accession>A0ABU5HXD4</accession>
<dbReference type="InterPro" id="IPR009057">
    <property type="entry name" value="Homeodomain-like_sf"/>
</dbReference>
<dbReference type="SUPFAM" id="SSF46689">
    <property type="entry name" value="Homeodomain-like"/>
    <property type="match status" value="1"/>
</dbReference>
<feature type="domain" description="HTH tetR-type" evidence="9">
    <location>
        <begin position="8"/>
        <end position="68"/>
    </location>
</feature>
<evidence type="ECO:0000256" key="3">
    <source>
        <dbReference type="ARBA" id="ARBA00023015"/>
    </source>
</evidence>
<name>A0ABU5HXD4_9HYPH</name>
<evidence type="ECO:0000256" key="8">
    <source>
        <dbReference type="PROSITE-ProRule" id="PRU00335"/>
    </source>
</evidence>
<dbReference type="InterPro" id="IPR001647">
    <property type="entry name" value="HTH_TetR"/>
</dbReference>
<comment type="caution">
    <text evidence="10">The sequence shown here is derived from an EMBL/GenBank/DDBJ whole genome shotgun (WGS) entry which is preliminary data.</text>
</comment>
<evidence type="ECO:0000256" key="5">
    <source>
        <dbReference type="ARBA" id="ARBA00023163"/>
    </source>
</evidence>